<comment type="caution">
    <text evidence="1">The sequence shown here is derived from an EMBL/GenBank/DDBJ whole genome shotgun (WGS) entry which is preliminary data.</text>
</comment>
<keyword evidence="1" id="KW-0328">Glycosyltransferase</keyword>
<accession>A0ABV3LLA5</accession>
<dbReference type="PANTHER" id="PTHR12526:SF590">
    <property type="entry name" value="ALPHA-MALTOSE-1-PHOSPHATE SYNTHASE"/>
    <property type="match status" value="1"/>
</dbReference>
<keyword evidence="2" id="KW-1185">Reference proteome</keyword>
<dbReference type="PANTHER" id="PTHR12526">
    <property type="entry name" value="GLYCOSYLTRANSFERASE"/>
    <property type="match status" value="1"/>
</dbReference>
<protein>
    <submittedName>
        <fullName evidence="1">Glycosyltransferase family 4 protein</fullName>
        <ecNumber evidence="1">2.4.-.-</ecNumber>
    </submittedName>
</protein>
<reference evidence="1 2" key="1">
    <citation type="submission" date="2024-06" db="EMBL/GenBank/DDBJ databases">
        <title>The Natural Products Discovery Center: Release of the First 8490 Sequenced Strains for Exploring Actinobacteria Biosynthetic Diversity.</title>
        <authorList>
            <person name="Kalkreuter E."/>
            <person name="Kautsar S.A."/>
            <person name="Yang D."/>
            <person name="Bader C.D."/>
            <person name="Teijaro C.N."/>
            <person name="Fluegel L."/>
            <person name="Davis C.M."/>
            <person name="Simpson J.R."/>
            <person name="Lauterbach L."/>
            <person name="Steele A.D."/>
            <person name="Gui C."/>
            <person name="Meng S."/>
            <person name="Li G."/>
            <person name="Viehrig K."/>
            <person name="Ye F."/>
            <person name="Su P."/>
            <person name="Kiefer A.F."/>
            <person name="Nichols A."/>
            <person name="Cepeda A.J."/>
            <person name="Yan W."/>
            <person name="Fan B."/>
            <person name="Jiang Y."/>
            <person name="Adhikari A."/>
            <person name="Zheng C.-J."/>
            <person name="Schuster L."/>
            <person name="Cowan T.M."/>
            <person name="Smanski M.J."/>
            <person name="Chevrette M.G."/>
            <person name="De Carvalho L.P.S."/>
            <person name="Shen B."/>
        </authorList>
    </citation>
    <scope>NUCLEOTIDE SEQUENCE [LARGE SCALE GENOMIC DNA]</scope>
    <source>
        <strain evidence="1 2">NPDC077434</strain>
    </source>
</reference>
<gene>
    <name evidence="1" type="ORF">AB0301_16700</name>
</gene>
<dbReference type="EMBL" id="JBFBMH010000043">
    <property type="protein sequence ID" value="MEW1976696.1"/>
    <property type="molecule type" value="Genomic_DNA"/>
</dbReference>
<sequence>MDIARWESAFKAGASPDRWPYGLDRTASSPFVQNLSTRPTTPSSPTRLARTLISRRAPKNVDSITTVTWDEWSAVQVLAENPSADVVSGVIWATDHPDSARRRVQQAVARRILPRARALWTLSRPQVNAVANLLGRNSPPISFVRFGIDSSFFSYTAYPEKPLILSLGGDRDRDTATLFGALSSVLRTRPDAQAIVQTRSDLPPPTGVQVVPHLSHVELRDLYRRASVVLVATRENLHVSGMTVSLEAMSTGRPVVMTTTPGIDDYIKDGVTGLLAPVGNVTALAEATVQLLEHIDRAKRMGEMARSHVEQRHTSQLLAESIAGLVQARNTAS</sequence>
<dbReference type="CDD" id="cd03801">
    <property type="entry name" value="GT4_PimA-like"/>
    <property type="match status" value="1"/>
</dbReference>
<organism evidence="1 2">
    <name type="scientific">Microbacterium profundi</name>
    <dbReference type="NCBI Taxonomy" id="450380"/>
    <lineage>
        <taxon>Bacteria</taxon>
        <taxon>Bacillati</taxon>
        <taxon>Actinomycetota</taxon>
        <taxon>Actinomycetes</taxon>
        <taxon>Micrococcales</taxon>
        <taxon>Microbacteriaceae</taxon>
        <taxon>Microbacterium</taxon>
    </lineage>
</organism>
<evidence type="ECO:0000313" key="1">
    <source>
        <dbReference type="EMBL" id="MEW1976696.1"/>
    </source>
</evidence>
<name>A0ABV3LLA5_9MICO</name>
<dbReference type="RefSeq" id="WP_366233530.1">
    <property type="nucleotide sequence ID" value="NZ_JBFBMH010000043.1"/>
</dbReference>
<dbReference type="Proteomes" id="UP001553715">
    <property type="component" value="Unassembled WGS sequence"/>
</dbReference>
<dbReference type="SUPFAM" id="SSF53756">
    <property type="entry name" value="UDP-Glycosyltransferase/glycogen phosphorylase"/>
    <property type="match status" value="1"/>
</dbReference>
<keyword evidence="1" id="KW-0808">Transferase</keyword>
<dbReference type="Pfam" id="PF13692">
    <property type="entry name" value="Glyco_trans_1_4"/>
    <property type="match status" value="1"/>
</dbReference>
<proteinExistence type="predicted"/>
<dbReference type="Gene3D" id="3.40.50.2000">
    <property type="entry name" value="Glycogen Phosphorylase B"/>
    <property type="match status" value="2"/>
</dbReference>
<evidence type="ECO:0000313" key="2">
    <source>
        <dbReference type="Proteomes" id="UP001553715"/>
    </source>
</evidence>
<dbReference type="EC" id="2.4.-.-" evidence="1"/>
<dbReference type="GO" id="GO:0016757">
    <property type="term" value="F:glycosyltransferase activity"/>
    <property type="evidence" value="ECO:0007669"/>
    <property type="project" value="UniProtKB-KW"/>
</dbReference>